<dbReference type="OrthoDB" id="3867729at2"/>
<keyword evidence="3" id="KW-0732">Signal</keyword>
<evidence type="ECO:0000313" key="4">
    <source>
        <dbReference type="EMBL" id="TQN27508.1"/>
    </source>
</evidence>
<feature type="chain" id="PRO_5021833509" description="Membrane protein YgcG" evidence="3">
    <location>
        <begin position="32"/>
        <end position="242"/>
    </location>
</feature>
<keyword evidence="2" id="KW-0472">Membrane</keyword>
<dbReference type="Proteomes" id="UP000317422">
    <property type="component" value="Unassembled WGS sequence"/>
</dbReference>
<dbReference type="RefSeq" id="WP_141925928.1">
    <property type="nucleotide sequence ID" value="NZ_VFQC01000003.1"/>
</dbReference>
<protein>
    <recommendedName>
        <fullName evidence="6">Membrane protein YgcG</fullName>
    </recommendedName>
</protein>
<feature type="region of interest" description="Disordered" evidence="1">
    <location>
        <begin position="63"/>
        <end position="85"/>
    </location>
</feature>
<comment type="caution">
    <text evidence="4">The sequence shown here is derived from an EMBL/GenBank/DDBJ whole genome shotgun (WGS) entry which is preliminary data.</text>
</comment>
<organism evidence="4 5">
    <name type="scientific">Haloactinospora alba</name>
    <dbReference type="NCBI Taxonomy" id="405555"/>
    <lineage>
        <taxon>Bacteria</taxon>
        <taxon>Bacillati</taxon>
        <taxon>Actinomycetota</taxon>
        <taxon>Actinomycetes</taxon>
        <taxon>Streptosporangiales</taxon>
        <taxon>Nocardiopsidaceae</taxon>
        <taxon>Haloactinospora</taxon>
    </lineage>
</organism>
<keyword evidence="2" id="KW-1133">Transmembrane helix</keyword>
<name>A0A543N6R2_9ACTN</name>
<evidence type="ECO:0000313" key="5">
    <source>
        <dbReference type="Proteomes" id="UP000317422"/>
    </source>
</evidence>
<evidence type="ECO:0000256" key="2">
    <source>
        <dbReference type="SAM" id="Phobius"/>
    </source>
</evidence>
<evidence type="ECO:0000256" key="1">
    <source>
        <dbReference type="SAM" id="MobiDB-lite"/>
    </source>
</evidence>
<dbReference type="PROSITE" id="PS51257">
    <property type="entry name" value="PROKAR_LIPOPROTEIN"/>
    <property type="match status" value="1"/>
</dbReference>
<reference evidence="4 5" key="1">
    <citation type="submission" date="2019-06" db="EMBL/GenBank/DDBJ databases">
        <title>Sequencing the genomes of 1000 actinobacteria strains.</title>
        <authorList>
            <person name="Klenk H.-P."/>
        </authorList>
    </citation>
    <scope>NUCLEOTIDE SEQUENCE [LARGE SCALE GENOMIC DNA]</scope>
    <source>
        <strain evidence="4 5">DSM 45015</strain>
    </source>
</reference>
<feature type="signal peptide" evidence="3">
    <location>
        <begin position="1"/>
        <end position="31"/>
    </location>
</feature>
<keyword evidence="5" id="KW-1185">Reference proteome</keyword>
<evidence type="ECO:0008006" key="6">
    <source>
        <dbReference type="Google" id="ProtNLM"/>
    </source>
</evidence>
<proteinExistence type="predicted"/>
<sequence>MRNARTVTSTAAASLCACMAGALLATQPAHADSTTGGASPTGAHTEEELDEIALALREDPLYVAPEQEDQFPRQQRENARDALEGTDTPVYVVVAPLRDTNEEEDGNEELLTVAGKVGDEKGQFFLVDDEGAMDGAPTEAFQAAQVVEWENDWDSAAPLDERASRGAELVDTGEWESRFSDLREAEREAAEAAAADSQNPRQLRSEGLAELSVWVLWLTPPAVLLVFGIIFLTRRLGKSTTA</sequence>
<keyword evidence="2" id="KW-0812">Transmembrane</keyword>
<dbReference type="AlphaFoldDB" id="A0A543N6R2"/>
<accession>A0A543N6R2</accession>
<feature type="transmembrane region" description="Helical" evidence="2">
    <location>
        <begin position="211"/>
        <end position="232"/>
    </location>
</feature>
<gene>
    <name evidence="4" type="ORF">FHX37_4229</name>
</gene>
<feature type="compositionally biased region" description="Basic and acidic residues" evidence="1">
    <location>
        <begin position="70"/>
        <end position="83"/>
    </location>
</feature>
<evidence type="ECO:0000256" key="3">
    <source>
        <dbReference type="SAM" id="SignalP"/>
    </source>
</evidence>
<dbReference type="EMBL" id="VFQC01000003">
    <property type="protein sequence ID" value="TQN27508.1"/>
    <property type="molecule type" value="Genomic_DNA"/>
</dbReference>